<evidence type="ECO:0000313" key="1">
    <source>
        <dbReference type="EMBL" id="EPF29943.1"/>
    </source>
</evidence>
<name>A0AA87NUT4_TREMD</name>
<gene>
    <name evidence="1" type="ORF">HMPREF9195_00658</name>
</gene>
<dbReference type="EMBL" id="ATFE01000003">
    <property type="protein sequence ID" value="EPF29943.1"/>
    <property type="molecule type" value="Genomic_DNA"/>
</dbReference>
<evidence type="ECO:0000313" key="2">
    <source>
        <dbReference type="Proteomes" id="UP000014634"/>
    </source>
</evidence>
<comment type="caution">
    <text evidence="1">The sequence shown here is derived from an EMBL/GenBank/DDBJ whole genome shotgun (WGS) entry which is preliminary data.</text>
</comment>
<accession>A0AA87NUT4</accession>
<dbReference type="AlphaFoldDB" id="A0AA87NUT4"/>
<proteinExistence type="predicted"/>
<sequence length="37" mass="3991">MNKKLFSMAVLSIVLLSSIGGIPLSKTFLPLRILSTT</sequence>
<reference evidence="1 2" key="1">
    <citation type="submission" date="2013-04" db="EMBL/GenBank/DDBJ databases">
        <title>The Genome Sequence of Treponema medium ATCC 700293.</title>
        <authorList>
            <consortium name="The Broad Institute Genomics Platform"/>
            <person name="Earl A."/>
            <person name="Ward D."/>
            <person name="Feldgarden M."/>
            <person name="Gevers D."/>
            <person name="Leonetti C."/>
            <person name="Blanton J.M."/>
            <person name="Dewhirst F.E."/>
            <person name="Izard J."/>
            <person name="Walker B."/>
            <person name="Young S."/>
            <person name="Zeng Q."/>
            <person name="Gargeya S."/>
            <person name="Fitzgerald M."/>
            <person name="Haas B."/>
            <person name="Abouelleil A."/>
            <person name="Allen A.W."/>
            <person name="Alvarado L."/>
            <person name="Arachchi H.M."/>
            <person name="Berlin A.M."/>
            <person name="Chapman S.B."/>
            <person name="Gainer-Dewar J."/>
            <person name="Goldberg J."/>
            <person name="Griggs A."/>
            <person name="Gujja S."/>
            <person name="Hansen M."/>
            <person name="Howarth C."/>
            <person name="Imamovic A."/>
            <person name="Ireland A."/>
            <person name="Larimer J."/>
            <person name="McCowan C."/>
            <person name="Murphy C."/>
            <person name="Pearson M."/>
            <person name="Poon T.W."/>
            <person name="Priest M."/>
            <person name="Roberts A."/>
            <person name="Saif S."/>
            <person name="Shea T."/>
            <person name="Sisk P."/>
            <person name="Sykes S."/>
            <person name="Wortman J."/>
            <person name="Nusbaum C."/>
            <person name="Birren B."/>
        </authorList>
    </citation>
    <scope>NUCLEOTIDE SEQUENCE [LARGE SCALE GENOMIC DNA]</scope>
    <source>
        <strain evidence="1 2">ATCC 700293</strain>
    </source>
</reference>
<protein>
    <submittedName>
        <fullName evidence="1">Uncharacterized protein</fullName>
    </submittedName>
</protein>
<organism evidence="1 2">
    <name type="scientific">Treponema medium ATCC 700293</name>
    <dbReference type="NCBI Taxonomy" id="1125700"/>
    <lineage>
        <taxon>Bacteria</taxon>
        <taxon>Pseudomonadati</taxon>
        <taxon>Spirochaetota</taxon>
        <taxon>Spirochaetia</taxon>
        <taxon>Spirochaetales</taxon>
        <taxon>Treponemataceae</taxon>
        <taxon>Treponema</taxon>
    </lineage>
</organism>
<dbReference type="Proteomes" id="UP000014634">
    <property type="component" value="Unassembled WGS sequence"/>
</dbReference>